<sequence>MLTNIIHVYDFQTGNWVSGYQAASDPNLMHICSMLFLSTPIFQWLLYPPVIDDLS</sequence>
<dbReference type="Proteomes" id="UP000694005">
    <property type="component" value="Chromosome A08"/>
</dbReference>
<gene>
    <name evidence="2" type="ORF">BRAA08T33493Z</name>
    <name evidence="1" type="ORF">BRAPAZ1V2_A08P17080.2</name>
</gene>
<dbReference type="EMBL" id="LR031575">
    <property type="protein sequence ID" value="VDD04320.1"/>
    <property type="molecule type" value="Genomic_DNA"/>
</dbReference>
<proteinExistence type="predicted"/>
<evidence type="ECO:0000313" key="2">
    <source>
        <dbReference type="EMBL" id="VDD04320.1"/>
    </source>
</evidence>
<dbReference type="EMBL" id="LS974624">
    <property type="protein sequence ID" value="CAG7898042.1"/>
    <property type="molecule type" value="Genomic_DNA"/>
</dbReference>
<name>A0A3P6BRT4_BRACM</name>
<evidence type="ECO:0000313" key="1">
    <source>
        <dbReference type="EMBL" id="CAG7898042.1"/>
    </source>
</evidence>
<protein>
    <submittedName>
        <fullName evidence="1">Uncharacterized protein</fullName>
    </submittedName>
</protein>
<dbReference type="AlphaFoldDB" id="A0A3P6BRT4"/>
<dbReference type="Gramene" id="A08p17080.2_BraZ1">
    <property type="protein sequence ID" value="A08p17080.2_BraZ1.CDS"/>
    <property type="gene ID" value="A08g17080.2_BraZ1"/>
</dbReference>
<accession>A0A3P6BRT4</accession>
<reference evidence="2" key="1">
    <citation type="submission" date="2018-11" db="EMBL/GenBank/DDBJ databases">
        <authorList>
            <consortium name="Genoscope - CEA"/>
            <person name="William W."/>
        </authorList>
    </citation>
    <scope>NUCLEOTIDE SEQUENCE</scope>
</reference>
<organism evidence="2">
    <name type="scientific">Brassica campestris</name>
    <name type="common">Field mustard</name>
    <dbReference type="NCBI Taxonomy" id="3711"/>
    <lineage>
        <taxon>Eukaryota</taxon>
        <taxon>Viridiplantae</taxon>
        <taxon>Streptophyta</taxon>
        <taxon>Embryophyta</taxon>
        <taxon>Tracheophyta</taxon>
        <taxon>Spermatophyta</taxon>
        <taxon>Magnoliopsida</taxon>
        <taxon>eudicotyledons</taxon>
        <taxon>Gunneridae</taxon>
        <taxon>Pentapetalae</taxon>
        <taxon>rosids</taxon>
        <taxon>malvids</taxon>
        <taxon>Brassicales</taxon>
        <taxon>Brassicaceae</taxon>
        <taxon>Brassiceae</taxon>
        <taxon>Brassica</taxon>
    </lineage>
</organism>